<reference evidence="2" key="1">
    <citation type="journal article" date="2021" name="Open Biol.">
        <title>Shared evolutionary footprints suggest mitochondrial oxidative damage underlies multiple complex I losses in fungi.</title>
        <authorList>
            <person name="Schikora-Tamarit M.A."/>
            <person name="Marcet-Houben M."/>
            <person name="Nosek J."/>
            <person name="Gabaldon T."/>
        </authorList>
    </citation>
    <scope>NUCLEOTIDE SEQUENCE</scope>
    <source>
        <strain evidence="2">CBS2887</strain>
    </source>
</reference>
<dbReference type="InterPro" id="IPR018805">
    <property type="entry name" value="YJL171C/Tos1_C"/>
</dbReference>
<dbReference type="PANTHER" id="PTHR31737">
    <property type="entry name" value="PROTEIN TOS1"/>
    <property type="match status" value="1"/>
</dbReference>
<evidence type="ECO:0000259" key="1">
    <source>
        <dbReference type="Pfam" id="PF10287"/>
    </source>
</evidence>
<protein>
    <recommendedName>
        <fullName evidence="1">Cell wall protein YJL171C/Tos1 C-terminal domain-containing protein</fullName>
    </recommendedName>
</protein>
<organism evidence="2 3">
    <name type="scientific">Wickerhamomyces pijperi</name>
    <name type="common">Yeast</name>
    <name type="synonym">Pichia pijperi</name>
    <dbReference type="NCBI Taxonomy" id="599730"/>
    <lineage>
        <taxon>Eukaryota</taxon>
        <taxon>Fungi</taxon>
        <taxon>Dikarya</taxon>
        <taxon>Ascomycota</taxon>
        <taxon>Saccharomycotina</taxon>
        <taxon>Saccharomycetes</taxon>
        <taxon>Phaffomycetales</taxon>
        <taxon>Wickerhamomycetaceae</taxon>
        <taxon>Wickerhamomyces</taxon>
    </lineage>
</organism>
<dbReference type="OrthoDB" id="118256at2759"/>
<name>A0A9P8TNT7_WICPI</name>
<dbReference type="EMBL" id="JAEUBG010001939">
    <property type="protein sequence ID" value="KAH3685520.1"/>
    <property type="molecule type" value="Genomic_DNA"/>
</dbReference>
<evidence type="ECO:0000313" key="2">
    <source>
        <dbReference type="EMBL" id="KAH3685520.1"/>
    </source>
</evidence>
<reference evidence="2" key="2">
    <citation type="submission" date="2021-01" db="EMBL/GenBank/DDBJ databases">
        <authorList>
            <person name="Schikora-Tamarit M.A."/>
        </authorList>
    </citation>
    <scope>NUCLEOTIDE SEQUENCE</scope>
    <source>
        <strain evidence="2">CBS2887</strain>
    </source>
</reference>
<feature type="non-terminal residue" evidence="2">
    <location>
        <position position="1"/>
    </location>
</feature>
<dbReference type="Proteomes" id="UP000774326">
    <property type="component" value="Unassembled WGS sequence"/>
</dbReference>
<evidence type="ECO:0000313" key="3">
    <source>
        <dbReference type="Proteomes" id="UP000774326"/>
    </source>
</evidence>
<dbReference type="AlphaFoldDB" id="A0A9P8TNT7"/>
<feature type="domain" description="Cell wall protein YJL171C/Tos1 C-terminal" evidence="1">
    <location>
        <begin position="1"/>
        <end position="75"/>
    </location>
</feature>
<dbReference type="Pfam" id="PF10287">
    <property type="entry name" value="YJL171C_Tos1_C"/>
    <property type="match status" value="1"/>
</dbReference>
<proteinExistence type="predicted"/>
<feature type="non-terminal residue" evidence="2">
    <location>
        <position position="75"/>
    </location>
</feature>
<comment type="caution">
    <text evidence="2">The sequence shown here is derived from an EMBL/GenBank/DDBJ whole genome shotgun (WGS) entry which is preliminary data.</text>
</comment>
<accession>A0A9P8TNT7</accession>
<keyword evidence="3" id="KW-1185">Reference proteome</keyword>
<gene>
    <name evidence="2" type="ORF">WICPIJ_003507</name>
</gene>
<sequence length="75" mass="8148">SSTALDEVTIDSNVEYIIMSGSDCSDDSVGDCGYTRSDIPAYHGFAGNTKIFVFEFEMPTATDSSSTNYDMPAIW</sequence>
<dbReference type="PANTHER" id="PTHR31737:SF2">
    <property type="entry name" value="PROTEIN TOS1"/>
    <property type="match status" value="1"/>
</dbReference>
<dbReference type="GO" id="GO:0009277">
    <property type="term" value="C:fungal-type cell wall"/>
    <property type="evidence" value="ECO:0007669"/>
    <property type="project" value="TreeGrafter"/>
</dbReference>